<gene>
    <name evidence="3" type="ORF">g.18674</name>
</gene>
<feature type="compositionally biased region" description="Polar residues" evidence="1">
    <location>
        <begin position="282"/>
        <end position="294"/>
    </location>
</feature>
<dbReference type="EMBL" id="GEDC01027066">
    <property type="protein sequence ID" value="JAS10232.1"/>
    <property type="molecule type" value="Transcribed_RNA"/>
</dbReference>
<dbReference type="AlphaFoldDB" id="A0A1B6C9S0"/>
<proteinExistence type="predicted"/>
<evidence type="ECO:0000256" key="1">
    <source>
        <dbReference type="SAM" id="MobiDB-lite"/>
    </source>
</evidence>
<sequence>MDARKALIVFTLGIFAAAGYKVKRNDLSEKVIKLNTDEASKVPLMIITTIDDIAYKPTSGINNKHVNHSNKAVMKSQPVSRIDDYIVYIGIGETSKFRNKAEETNIIMQLLIAINGTVIYNQIFKVDGITRMNDTHHYKLSKKVNISQIANTADQAFGYSQVVTKMNETIDDKQSDHIYNYTKTPDGAVGIEQPIPRMKNTMAHKQSDIYNKIKNNTVKSIENVQRVKRMLNKIVKNNTTHKLESNKSSKTNYRNNQSLNNYTIKNQSSNNRFTNNKSRNNISQNYKLKNNEPANKQITNKKIKNNGFTNNKSANNSSNNQITKKKLGSNSFINKNCSGKSMNCFYKAVGEAQMITRKNNTVVHKQSGIHKKSTNTNKAIKKRQLLTRINDRDDYNQRALVNKYVNIPYKPGTMVFMITRMSNFVTNKQNGVDKKLANTTQETDLILELNTRINNKVDDKQHNLINNYKYKPGEVFNTSQLVTKIEDILYNNQSGINKKSINNSDEGS</sequence>
<feature type="compositionally biased region" description="Polar residues" evidence="1">
    <location>
        <begin position="248"/>
        <end position="267"/>
    </location>
</feature>
<feature type="compositionally biased region" description="Low complexity" evidence="1">
    <location>
        <begin position="268"/>
        <end position="281"/>
    </location>
</feature>
<feature type="chain" id="PRO_5008580314" evidence="2">
    <location>
        <begin position="20"/>
        <end position="508"/>
    </location>
</feature>
<feature type="non-terminal residue" evidence="3">
    <location>
        <position position="508"/>
    </location>
</feature>
<accession>A0A1B6C9S0</accession>
<feature type="compositionally biased region" description="Low complexity" evidence="1">
    <location>
        <begin position="310"/>
        <end position="320"/>
    </location>
</feature>
<protein>
    <submittedName>
        <fullName evidence="3">Uncharacterized protein</fullName>
    </submittedName>
</protein>
<evidence type="ECO:0000313" key="3">
    <source>
        <dbReference type="EMBL" id="JAS10232.1"/>
    </source>
</evidence>
<evidence type="ECO:0000256" key="2">
    <source>
        <dbReference type="SAM" id="SignalP"/>
    </source>
</evidence>
<feature type="region of interest" description="Disordered" evidence="1">
    <location>
        <begin position="239"/>
        <end position="323"/>
    </location>
</feature>
<feature type="signal peptide" evidence="2">
    <location>
        <begin position="1"/>
        <end position="19"/>
    </location>
</feature>
<reference evidence="3" key="1">
    <citation type="submission" date="2015-12" db="EMBL/GenBank/DDBJ databases">
        <title>De novo transcriptome assembly of four potential Pierce s Disease insect vectors from Arizona vineyards.</title>
        <authorList>
            <person name="Tassone E.E."/>
        </authorList>
    </citation>
    <scope>NUCLEOTIDE SEQUENCE</scope>
</reference>
<keyword evidence="2" id="KW-0732">Signal</keyword>
<organism evidence="3">
    <name type="scientific">Clastoptera arizonana</name>
    <name type="common">Arizona spittle bug</name>
    <dbReference type="NCBI Taxonomy" id="38151"/>
    <lineage>
        <taxon>Eukaryota</taxon>
        <taxon>Metazoa</taxon>
        <taxon>Ecdysozoa</taxon>
        <taxon>Arthropoda</taxon>
        <taxon>Hexapoda</taxon>
        <taxon>Insecta</taxon>
        <taxon>Pterygota</taxon>
        <taxon>Neoptera</taxon>
        <taxon>Paraneoptera</taxon>
        <taxon>Hemiptera</taxon>
        <taxon>Auchenorrhyncha</taxon>
        <taxon>Cercopoidea</taxon>
        <taxon>Clastopteridae</taxon>
        <taxon>Clastoptera</taxon>
    </lineage>
</organism>
<name>A0A1B6C9S0_9HEMI</name>